<accession>I4ERG1</accession>
<sequence length="94" mass="10266">MPEVMVDVQWPDGSREWVYSPSTVVEDVFSAGASYPLAEFVALSRTAMTEASRRVQERYGFPCSRAAATLAGIEGTATRFDTGDVQVAGFRRQA</sequence>
<protein>
    <recommendedName>
        <fullName evidence="3">MSMEG_0570 family protein</fullName>
    </recommendedName>
</protein>
<dbReference type="InterPro" id="IPR023846">
    <property type="entry name" value="CHP04042_MSMEG0570"/>
</dbReference>
<dbReference type="eggNOG" id="COG2072">
    <property type="taxonomic scope" value="Bacteria"/>
</dbReference>
<evidence type="ECO:0008006" key="3">
    <source>
        <dbReference type="Google" id="ProtNLM"/>
    </source>
</evidence>
<proteinExistence type="predicted"/>
<dbReference type="OrthoDB" id="195104at2"/>
<reference evidence="1 2" key="1">
    <citation type="journal article" date="2012" name="J. Bacteriol.">
        <title>Genome Sequence of Radiation-Resistant Modestobacter marinus Strain BC501, a Representative Actinobacterium That Thrives on Calcareous Stone Surfaces.</title>
        <authorList>
            <person name="Normand P."/>
            <person name="Gury J."/>
            <person name="Pujic P."/>
            <person name="Chouaia B."/>
            <person name="Crotti E."/>
            <person name="Brusetti L."/>
            <person name="Daffonchio D."/>
            <person name="Vacherie B."/>
            <person name="Barbe V."/>
            <person name="Medigue C."/>
            <person name="Calteau A."/>
            <person name="Ghodhbane-Gtari F."/>
            <person name="Essoussi I."/>
            <person name="Nouioui I."/>
            <person name="Abbassi-Ghozzi I."/>
            <person name="Gtari M."/>
        </authorList>
    </citation>
    <scope>NUCLEOTIDE SEQUENCE [LARGE SCALE GENOMIC DNA]</scope>
    <source>
        <strain evidence="2">BC 501</strain>
    </source>
</reference>
<dbReference type="OMA" id="RYGFPCS"/>
<dbReference type="EMBL" id="FO203431">
    <property type="protein sequence ID" value="CCH85974.1"/>
    <property type="molecule type" value="Genomic_DNA"/>
</dbReference>
<dbReference type="NCBIfam" id="TIGR04042">
    <property type="entry name" value="MSMEG_0570_fam"/>
    <property type="match status" value="1"/>
</dbReference>
<dbReference type="KEGG" id="mmar:MODMU_0517"/>
<gene>
    <name evidence="1" type="ordered locus">MODMU_0517</name>
</gene>
<dbReference type="HOGENOM" id="CLU_163946_0_0_11"/>
<name>I4ERG1_MODI5</name>
<dbReference type="Proteomes" id="UP000006461">
    <property type="component" value="Chromosome"/>
</dbReference>
<evidence type="ECO:0000313" key="1">
    <source>
        <dbReference type="EMBL" id="CCH85974.1"/>
    </source>
</evidence>
<organism evidence="1 2">
    <name type="scientific">Modestobacter italicus (strain DSM 44449 / CECT 9708 / BC 501)</name>
    <dbReference type="NCBI Taxonomy" id="2732864"/>
    <lineage>
        <taxon>Bacteria</taxon>
        <taxon>Bacillati</taxon>
        <taxon>Actinomycetota</taxon>
        <taxon>Actinomycetes</taxon>
        <taxon>Geodermatophilales</taxon>
        <taxon>Geodermatophilaceae</taxon>
        <taxon>Modestobacter</taxon>
    </lineage>
</organism>
<keyword evidence="2" id="KW-1185">Reference proteome</keyword>
<dbReference type="STRING" id="477641.MODMU_0517"/>
<dbReference type="AlphaFoldDB" id="I4ERG1"/>
<evidence type="ECO:0000313" key="2">
    <source>
        <dbReference type="Proteomes" id="UP000006461"/>
    </source>
</evidence>